<protein>
    <recommendedName>
        <fullName evidence="4">Lipoprotein</fullName>
    </recommendedName>
</protein>
<dbReference type="RefSeq" id="WP_344657478.1">
    <property type="nucleotide sequence ID" value="NZ_BAAAQM010000014.1"/>
</dbReference>
<evidence type="ECO:0000313" key="3">
    <source>
        <dbReference type="Proteomes" id="UP001499854"/>
    </source>
</evidence>
<feature type="signal peptide" evidence="1">
    <location>
        <begin position="1"/>
        <end position="19"/>
    </location>
</feature>
<keyword evidence="3" id="KW-1185">Reference proteome</keyword>
<dbReference type="PROSITE" id="PS51257">
    <property type="entry name" value="PROKAR_LIPOPROTEIN"/>
    <property type="match status" value="1"/>
</dbReference>
<reference evidence="3" key="1">
    <citation type="journal article" date="2019" name="Int. J. Syst. Evol. Microbiol.">
        <title>The Global Catalogue of Microorganisms (GCM) 10K type strain sequencing project: providing services to taxonomists for standard genome sequencing and annotation.</title>
        <authorList>
            <consortium name="The Broad Institute Genomics Platform"/>
            <consortium name="The Broad Institute Genome Sequencing Center for Infectious Disease"/>
            <person name="Wu L."/>
            <person name="Ma J."/>
        </authorList>
    </citation>
    <scope>NUCLEOTIDE SEQUENCE [LARGE SCALE GENOMIC DNA]</scope>
    <source>
        <strain evidence="3">JCM 16013</strain>
    </source>
</reference>
<name>A0ABP5CWG2_9ACTN</name>
<dbReference type="Proteomes" id="UP001499854">
    <property type="component" value="Unassembled WGS sequence"/>
</dbReference>
<evidence type="ECO:0008006" key="4">
    <source>
        <dbReference type="Google" id="ProtNLM"/>
    </source>
</evidence>
<accession>A0ABP5CWG2</accession>
<keyword evidence="1" id="KW-0732">Signal</keyword>
<evidence type="ECO:0000313" key="2">
    <source>
        <dbReference type="EMBL" id="GAA1968398.1"/>
    </source>
</evidence>
<organism evidence="2 3">
    <name type="scientific">Catenulispora subtropica</name>
    <dbReference type="NCBI Taxonomy" id="450798"/>
    <lineage>
        <taxon>Bacteria</taxon>
        <taxon>Bacillati</taxon>
        <taxon>Actinomycetota</taxon>
        <taxon>Actinomycetes</taxon>
        <taxon>Catenulisporales</taxon>
        <taxon>Catenulisporaceae</taxon>
        <taxon>Catenulispora</taxon>
    </lineage>
</organism>
<comment type="caution">
    <text evidence="2">The sequence shown here is derived from an EMBL/GenBank/DDBJ whole genome shotgun (WGS) entry which is preliminary data.</text>
</comment>
<proteinExistence type="predicted"/>
<gene>
    <name evidence="2" type="ORF">GCM10009838_28560</name>
</gene>
<evidence type="ECO:0000256" key="1">
    <source>
        <dbReference type="SAM" id="SignalP"/>
    </source>
</evidence>
<dbReference type="EMBL" id="BAAAQM010000014">
    <property type="protein sequence ID" value="GAA1968398.1"/>
    <property type="molecule type" value="Genomic_DNA"/>
</dbReference>
<feature type="chain" id="PRO_5045392045" description="Lipoprotein" evidence="1">
    <location>
        <begin position="20"/>
        <end position="161"/>
    </location>
</feature>
<sequence>MTDAVGRIVAVAASGAVAAAVVVLPSGCSSGAGCRAASVHVVPPHVTDTKAAFDVSATLTASGHPVSGANLAFWGWGRPPGQTSSVGTPLGSAVTNAVGTATLHVPAQGAADVNALGRLSGTEFVRVSVDFGVTRLGGQAYCAAKGEAQVACGTGECTVSR</sequence>